<gene>
    <name evidence="3" type="ORF">C8E83_2142</name>
</gene>
<keyword evidence="4" id="KW-1185">Reference proteome</keyword>
<reference evidence="3 4" key="1">
    <citation type="submission" date="2018-10" db="EMBL/GenBank/DDBJ databases">
        <title>Sequencing the genomes of 1000 actinobacteria strains.</title>
        <authorList>
            <person name="Klenk H.-P."/>
        </authorList>
    </citation>
    <scope>NUCLEOTIDE SEQUENCE [LARGE SCALE GENOMIC DNA]</scope>
    <source>
        <strain evidence="3 4">DSM 17894</strain>
    </source>
</reference>
<feature type="transmembrane region" description="Helical" evidence="2">
    <location>
        <begin position="596"/>
        <end position="614"/>
    </location>
</feature>
<feature type="transmembrane region" description="Helical" evidence="2">
    <location>
        <begin position="558"/>
        <end position="584"/>
    </location>
</feature>
<feature type="transmembrane region" description="Helical" evidence="2">
    <location>
        <begin position="655"/>
        <end position="675"/>
    </location>
</feature>
<feature type="transmembrane region" description="Helical" evidence="2">
    <location>
        <begin position="475"/>
        <end position="508"/>
    </location>
</feature>
<dbReference type="InterPro" id="IPR013783">
    <property type="entry name" value="Ig-like_fold"/>
</dbReference>
<evidence type="ECO:0000313" key="3">
    <source>
        <dbReference type="EMBL" id="RKR75008.1"/>
    </source>
</evidence>
<feature type="compositionally biased region" description="Polar residues" evidence="1">
    <location>
        <begin position="92"/>
        <end position="104"/>
    </location>
</feature>
<feature type="transmembrane region" description="Helical" evidence="2">
    <location>
        <begin position="687"/>
        <end position="709"/>
    </location>
</feature>
<name>A0A495IHW2_9MICO</name>
<dbReference type="PROSITE" id="PS51318">
    <property type="entry name" value="TAT"/>
    <property type="match status" value="1"/>
</dbReference>
<feature type="transmembrane region" description="Helical" evidence="2">
    <location>
        <begin position="721"/>
        <end position="740"/>
    </location>
</feature>
<evidence type="ECO:0000256" key="1">
    <source>
        <dbReference type="SAM" id="MobiDB-lite"/>
    </source>
</evidence>
<dbReference type="GO" id="GO:0005975">
    <property type="term" value="P:carbohydrate metabolic process"/>
    <property type="evidence" value="ECO:0007669"/>
    <property type="project" value="UniProtKB-ARBA"/>
</dbReference>
<comment type="caution">
    <text evidence="3">The sequence shown here is derived from an EMBL/GenBank/DDBJ whole genome shotgun (WGS) entry which is preliminary data.</text>
</comment>
<feature type="compositionally biased region" description="Gly residues" evidence="1">
    <location>
        <begin position="401"/>
        <end position="415"/>
    </location>
</feature>
<feature type="region of interest" description="Disordered" evidence="1">
    <location>
        <begin position="63"/>
        <end position="106"/>
    </location>
</feature>
<sequence length="779" mass="76010">MTVLTDTTLSSTGSAATGGGVLRGAHRADARGHSSRATGRRILLAAVSISALTLAALGALAGGPSASAATSTPTPAPPTSSFAPATAPTISVADSDSSNGTAQGTGVAGDQLRVLDPAHPSQSLCTATVDAGGSWSCPVTLTSGAGQALTVRDLTQPTLPDVTSRAFDVLTEPVVSSPSGVAVGATVSGTGFAGATVTASLTGTGQTSGTTFSVTAAVSSSGSWSTVLPASGVPSGTYSVSAVQRSASVPSIPVSSQSNTVDIVIDRTAPAAPVLLRPAAGSTVTTQPFSFVGTGEPGATVTTYIDSNPVCSAAVSAAGSWSCSTRGLLIPAGSRVVQAAQRDAAGNYGPASPSTKVAFAAQPTSTPSAPSSGQPSAPSTGGQTGAGGDGSSGSGVPAPGGTTGGHSGGSGGSTSGGAPSASGGGSSGSSGSSGGSGSASASGADSSALDAAASWTAPTGFGHDLPTLAQSVSSWVWIWALVVGIVFVLLVIVPLRLAGSALGGRLAVRARRFTGRNRAVSERDESPLLPPAAAIAATIGVGAVLVALAFGVDDQLRYVRLVLAIGLGLALVNGLGAVLPTWVVGRRLGRRLRLGASPRLLLVAALACLAVRIFDLDPPLVLGVLVAATLVDDDGATLDETGDIRHGGLLATVQLSAIALVSFVAWVVHGFIPAASASFAVEVTREALATTCLAGLGSLVVLLVPLAHLPGRALLSWSRPTLVGLAVVGAALAAVVYAGAPTEAFPLLPIVVAALVFAVVAVSAWTWVRFVEPALDDAP</sequence>
<feature type="compositionally biased region" description="Gly residues" evidence="1">
    <location>
        <begin position="422"/>
        <end position="437"/>
    </location>
</feature>
<dbReference type="RefSeq" id="WP_170159910.1">
    <property type="nucleotide sequence ID" value="NZ_RBKS01000001.1"/>
</dbReference>
<feature type="transmembrane region" description="Helical" evidence="2">
    <location>
        <begin position="747"/>
        <end position="768"/>
    </location>
</feature>
<dbReference type="AlphaFoldDB" id="A0A495IHW2"/>
<dbReference type="InterPro" id="IPR006311">
    <property type="entry name" value="TAT_signal"/>
</dbReference>
<feature type="compositionally biased region" description="Low complexity" evidence="1">
    <location>
        <begin position="1"/>
        <end position="15"/>
    </location>
</feature>
<keyword evidence="2" id="KW-0472">Membrane</keyword>
<feature type="region of interest" description="Disordered" evidence="1">
    <location>
        <begin position="1"/>
        <end position="35"/>
    </location>
</feature>
<feature type="compositionally biased region" description="Low complexity" evidence="1">
    <location>
        <begin position="63"/>
        <end position="89"/>
    </location>
</feature>
<feature type="compositionally biased region" description="Gly residues" evidence="1">
    <location>
        <begin position="382"/>
        <end position="393"/>
    </location>
</feature>
<keyword evidence="2" id="KW-0812">Transmembrane</keyword>
<accession>A0A495IHW2</accession>
<dbReference type="Proteomes" id="UP000280008">
    <property type="component" value="Unassembled WGS sequence"/>
</dbReference>
<dbReference type="Gene3D" id="2.60.40.10">
    <property type="entry name" value="Immunoglobulins"/>
    <property type="match status" value="2"/>
</dbReference>
<feature type="transmembrane region" description="Helical" evidence="2">
    <location>
        <begin position="528"/>
        <end position="552"/>
    </location>
</feature>
<evidence type="ECO:0000256" key="2">
    <source>
        <dbReference type="SAM" id="Phobius"/>
    </source>
</evidence>
<evidence type="ECO:0000313" key="4">
    <source>
        <dbReference type="Proteomes" id="UP000280008"/>
    </source>
</evidence>
<dbReference type="EMBL" id="RBKS01000001">
    <property type="protein sequence ID" value="RKR75008.1"/>
    <property type="molecule type" value="Genomic_DNA"/>
</dbReference>
<feature type="region of interest" description="Disordered" evidence="1">
    <location>
        <begin position="345"/>
        <end position="444"/>
    </location>
</feature>
<feature type="transmembrane region" description="Helical" evidence="2">
    <location>
        <begin position="42"/>
        <end position="63"/>
    </location>
</feature>
<evidence type="ECO:0008006" key="5">
    <source>
        <dbReference type="Google" id="ProtNLM"/>
    </source>
</evidence>
<keyword evidence="2" id="KW-1133">Transmembrane helix</keyword>
<proteinExistence type="predicted"/>
<protein>
    <recommendedName>
        <fullName evidence="5">Bacterial Ig-like domain-containing protein</fullName>
    </recommendedName>
</protein>
<feature type="compositionally biased region" description="Low complexity" evidence="1">
    <location>
        <begin position="361"/>
        <end position="381"/>
    </location>
</feature>
<organism evidence="3 4">
    <name type="scientific">Frondihabitans australicus</name>
    <dbReference type="NCBI Taxonomy" id="386892"/>
    <lineage>
        <taxon>Bacteria</taxon>
        <taxon>Bacillati</taxon>
        <taxon>Actinomycetota</taxon>
        <taxon>Actinomycetes</taxon>
        <taxon>Micrococcales</taxon>
        <taxon>Microbacteriaceae</taxon>
        <taxon>Frondihabitans</taxon>
    </lineage>
</organism>